<proteinExistence type="predicted"/>
<protein>
    <submittedName>
        <fullName evidence="1">Uncharacterized protein</fullName>
    </submittedName>
</protein>
<dbReference type="Proteomes" id="UP000502196">
    <property type="component" value="Chromosome"/>
</dbReference>
<reference evidence="1 2" key="1">
    <citation type="submission" date="2020-04" db="EMBL/GenBank/DDBJ databases">
        <authorList>
            <person name="Hogendoorn C."/>
        </authorList>
    </citation>
    <scope>NUCLEOTIDE SEQUENCE [LARGE SCALE GENOMIC DNA]</scope>
    <source>
        <strain evidence="1">COOX1</strain>
    </source>
</reference>
<dbReference type="EMBL" id="LR792683">
    <property type="protein sequence ID" value="CAB3396285.1"/>
    <property type="molecule type" value="Genomic_DNA"/>
</dbReference>
<dbReference type="AlphaFoldDB" id="A0A6F9EIW0"/>
<name>A0A6F9EIW0_9BACL</name>
<accession>A0A6F9EIW0</accession>
<sequence>MFMKIMEMTNEWVDLEIVDDRSKTIRQRNLTPGQDSVFQSRRGPRRAPCHTLFIEEGSVEIAC</sequence>
<gene>
    <name evidence="1" type="ORF">COOX1_3531</name>
</gene>
<evidence type="ECO:0000313" key="1">
    <source>
        <dbReference type="EMBL" id="CAB3396285.1"/>
    </source>
</evidence>
<evidence type="ECO:0000313" key="2">
    <source>
        <dbReference type="Proteomes" id="UP000502196"/>
    </source>
</evidence>
<organism evidence="1 2">
    <name type="scientific">Kyrpidia spormannii</name>
    <dbReference type="NCBI Taxonomy" id="2055160"/>
    <lineage>
        <taxon>Bacteria</taxon>
        <taxon>Bacillati</taxon>
        <taxon>Bacillota</taxon>
        <taxon>Bacilli</taxon>
        <taxon>Bacillales</taxon>
        <taxon>Alicyclobacillaceae</taxon>
        <taxon>Kyrpidia</taxon>
    </lineage>
</organism>